<dbReference type="PROSITE" id="PS01245">
    <property type="entry name" value="RIO1"/>
    <property type="match status" value="1"/>
</dbReference>
<dbReference type="Pfam" id="PF09202">
    <property type="entry name" value="Rio2_N"/>
    <property type="match status" value="1"/>
</dbReference>
<dbReference type="InterPro" id="IPR000687">
    <property type="entry name" value="RIO_kinase"/>
</dbReference>
<feature type="domain" description="RIO kinase" evidence="14">
    <location>
        <begin position="39"/>
        <end position="262"/>
    </location>
</feature>
<evidence type="ECO:0000256" key="10">
    <source>
        <dbReference type="ARBA" id="ARBA00022842"/>
    </source>
</evidence>
<dbReference type="GO" id="GO:0005829">
    <property type="term" value="C:cytosol"/>
    <property type="evidence" value="ECO:0007669"/>
    <property type="project" value="TreeGrafter"/>
</dbReference>
<feature type="compositionally biased region" description="Low complexity" evidence="13">
    <location>
        <begin position="322"/>
        <end position="337"/>
    </location>
</feature>
<evidence type="ECO:0000313" key="15">
    <source>
        <dbReference type="Proteomes" id="UP000035642"/>
    </source>
</evidence>
<proteinExistence type="inferred from homology"/>
<keyword evidence="15" id="KW-1185">Reference proteome</keyword>
<dbReference type="GO" id="GO:0005634">
    <property type="term" value="C:nucleus"/>
    <property type="evidence" value="ECO:0007669"/>
    <property type="project" value="TreeGrafter"/>
</dbReference>
<evidence type="ECO:0000256" key="11">
    <source>
        <dbReference type="ARBA" id="ARBA00047899"/>
    </source>
</evidence>
<keyword evidence="9" id="KW-0067">ATP-binding</keyword>
<dbReference type="GO" id="GO:0004674">
    <property type="term" value="F:protein serine/threonine kinase activity"/>
    <property type="evidence" value="ECO:0007669"/>
    <property type="project" value="UniProtKB-KW"/>
</dbReference>
<sequence>MGMKNHEIVPLPLVSAIAGIHRGAVARTLTDLCKHALVAFERIDGYRLTVLGYDFLALKALCTRNVVGSVGNQIGVGKESDVYVGGDPDRNDLCLKFHRLGRTSFRKIKEKRDYHKKRKSASWLYLSRLAAAKEFAFLKALASRGFPVPKPVDVCRHLVVMSLIEGKTLCHVDHVENIEELYDRLMALIVKFARHGLIHGDFNEFNVMLLESEQVVVIDFPQMVSITHQNAQFYFERDVECIRTFFRRKFNYDSEDYPKFMDIQRKYYLDVELEASGFTKQMEIDLNKAYDSGNFLAHCEDAAKRNITDSHLAAKSEREENTSSSYESESECSTISEVGEDKEGLRKEEELRENEAKLLSRSERFTNWLGEATLQLEHLIVEQIGPSEDEHPMFTDTNSAEKLQGQLIGCEPNIQTEECPERINTEESRILFSSEKPKLSSTDRSIRATLSLMSTSSTIPLEEIKRRVALEKLRNKEKNKIRVKGKQSAVQRGRKENRFTINDYKGWI</sequence>
<keyword evidence="7" id="KW-0547">Nucleotide-binding</keyword>
<dbReference type="STRING" id="6313.A0A0K0DJU8"/>
<evidence type="ECO:0000256" key="12">
    <source>
        <dbReference type="ARBA" id="ARBA00048679"/>
    </source>
</evidence>
<dbReference type="CDD" id="cd05144">
    <property type="entry name" value="RIO2_C"/>
    <property type="match status" value="1"/>
</dbReference>
<protein>
    <recommendedName>
        <fullName evidence="3">non-specific serine/threonine protein kinase</fullName>
        <ecNumber evidence="3">2.7.11.1</ecNumber>
    </recommendedName>
</protein>
<reference evidence="15" key="1">
    <citation type="submission" date="2012-09" db="EMBL/GenBank/DDBJ databases">
        <authorList>
            <person name="Martin A.A."/>
        </authorList>
    </citation>
    <scope>NUCLEOTIDE SEQUENCE</scope>
</reference>
<dbReference type="SMART" id="SM00090">
    <property type="entry name" value="RIO"/>
    <property type="match status" value="1"/>
</dbReference>
<dbReference type="PANTHER" id="PTHR45852:SF1">
    <property type="entry name" value="SERINE_THREONINE-PROTEIN KINASE RIO2"/>
    <property type="match status" value="1"/>
</dbReference>
<comment type="cofactor">
    <cofactor evidence="1">
        <name>Mg(2+)</name>
        <dbReference type="ChEBI" id="CHEBI:18420"/>
    </cofactor>
</comment>
<evidence type="ECO:0000256" key="7">
    <source>
        <dbReference type="ARBA" id="ARBA00022741"/>
    </source>
</evidence>
<dbReference type="Gene3D" id="1.10.10.10">
    <property type="entry name" value="Winged helix-like DNA-binding domain superfamily/Winged helix DNA-binding domain"/>
    <property type="match status" value="1"/>
</dbReference>
<feature type="compositionally biased region" description="Basic and acidic residues" evidence="13">
    <location>
        <begin position="339"/>
        <end position="348"/>
    </location>
</feature>
<evidence type="ECO:0000256" key="4">
    <source>
        <dbReference type="ARBA" id="ARBA00022527"/>
    </source>
</evidence>
<dbReference type="InterPro" id="IPR030484">
    <property type="entry name" value="Rio2"/>
</dbReference>
<dbReference type="SUPFAM" id="SSF56112">
    <property type="entry name" value="Protein kinase-like (PK-like)"/>
    <property type="match status" value="1"/>
</dbReference>
<evidence type="ECO:0000256" key="2">
    <source>
        <dbReference type="ARBA" id="ARBA00009196"/>
    </source>
</evidence>
<dbReference type="InterPro" id="IPR011009">
    <property type="entry name" value="Kinase-like_dom_sf"/>
</dbReference>
<keyword evidence="4" id="KW-0723">Serine/threonine-protein kinase</keyword>
<comment type="similarity">
    <text evidence="2">Belongs to the protein kinase superfamily. RIO-type Ser/Thr kinase family.</text>
</comment>
<evidence type="ECO:0000256" key="3">
    <source>
        <dbReference type="ARBA" id="ARBA00012513"/>
    </source>
</evidence>
<evidence type="ECO:0000256" key="13">
    <source>
        <dbReference type="SAM" id="MobiDB-lite"/>
    </source>
</evidence>
<accession>A0A0K0DJU8</accession>
<keyword evidence="10" id="KW-0460">Magnesium</keyword>
<dbReference type="FunFam" id="1.10.510.10:FF:000307">
    <property type="entry name" value="Serine/threonine-protein kinase RIO2"/>
    <property type="match status" value="1"/>
</dbReference>
<name>A0A0K0DJU8_ANGCA</name>
<dbReference type="Pfam" id="PF01163">
    <property type="entry name" value="RIO1"/>
    <property type="match status" value="1"/>
</dbReference>
<comment type="catalytic activity">
    <reaction evidence="11">
        <text>L-threonyl-[protein] + ATP = O-phospho-L-threonyl-[protein] + ADP + H(+)</text>
        <dbReference type="Rhea" id="RHEA:46608"/>
        <dbReference type="Rhea" id="RHEA-COMP:11060"/>
        <dbReference type="Rhea" id="RHEA-COMP:11605"/>
        <dbReference type="ChEBI" id="CHEBI:15378"/>
        <dbReference type="ChEBI" id="CHEBI:30013"/>
        <dbReference type="ChEBI" id="CHEBI:30616"/>
        <dbReference type="ChEBI" id="CHEBI:61977"/>
        <dbReference type="ChEBI" id="CHEBI:456216"/>
        <dbReference type="EC" id="2.7.11.1"/>
    </reaction>
</comment>
<keyword evidence="8" id="KW-0418">Kinase</keyword>
<dbReference type="WBParaSite" id="ACAC_0001171901-mRNA-1">
    <property type="protein sequence ID" value="ACAC_0001171901-mRNA-1"/>
    <property type="gene ID" value="ACAC_0001171901"/>
</dbReference>
<evidence type="ECO:0000256" key="8">
    <source>
        <dbReference type="ARBA" id="ARBA00022777"/>
    </source>
</evidence>
<evidence type="ECO:0000256" key="1">
    <source>
        <dbReference type="ARBA" id="ARBA00001946"/>
    </source>
</evidence>
<dbReference type="InterPro" id="IPR036388">
    <property type="entry name" value="WH-like_DNA-bd_sf"/>
</dbReference>
<feature type="compositionally biased region" description="Basic and acidic residues" evidence="13">
    <location>
        <begin position="311"/>
        <end position="321"/>
    </location>
</feature>
<comment type="catalytic activity">
    <reaction evidence="12">
        <text>L-seryl-[protein] + ATP = O-phospho-L-seryl-[protein] + ADP + H(+)</text>
        <dbReference type="Rhea" id="RHEA:17989"/>
        <dbReference type="Rhea" id="RHEA-COMP:9863"/>
        <dbReference type="Rhea" id="RHEA-COMP:11604"/>
        <dbReference type="ChEBI" id="CHEBI:15378"/>
        <dbReference type="ChEBI" id="CHEBI:29999"/>
        <dbReference type="ChEBI" id="CHEBI:30616"/>
        <dbReference type="ChEBI" id="CHEBI:83421"/>
        <dbReference type="ChEBI" id="CHEBI:456216"/>
        <dbReference type="EC" id="2.7.11.1"/>
    </reaction>
</comment>
<dbReference type="Gene3D" id="3.30.200.20">
    <property type="entry name" value="Phosphorylase Kinase, domain 1"/>
    <property type="match status" value="1"/>
</dbReference>
<evidence type="ECO:0000256" key="5">
    <source>
        <dbReference type="ARBA" id="ARBA00022679"/>
    </source>
</evidence>
<dbReference type="GO" id="GO:0030688">
    <property type="term" value="C:preribosome, small subunit precursor"/>
    <property type="evidence" value="ECO:0007669"/>
    <property type="project" value="TreeGrafter"/>
</dbReference>
<dbReference type="PANTHER" id="PTHR45852">
    <property type="entry name" value="SER/THR-PROTEIN KINASE RIO2"/>
    <property type="match status" value="1"/>
</dbReference>
<dbReference type="InterPro" id="IPR036390">
    <property type="entry name" value="WH_DNA-bd_sf"/>
</dbReference>
<evidence type="ECO:0000256" key="6">
    <source>
        <dbReference type="ARBA" id="ARBA00022723"/>
    </source>
</evidence>
<dbReference type="InterPro" id="IPR018934">
    <property type="entry name" value="RIO_dom"/>
</dbReference>
<evidence type="ECO:0000256" key="9">
    <source>
        <dbReference type="ARBA" id="ARBA00022840"/>
    </source>
</evidence>
<dbReference type="EC" id="2.7.11.1" evidence="3"/>
<dbReference type="SUPFAM" id="SSF46785">
    <property type="entry name" value="Winged helix' DNA-binding domain"/>
    <property type="match status" value="1"/>
</dbReference>
<reference evidence="16" key="2">
    <citation type="submission" date="2017-02" db="UniProtKB">
        <authorList>
            <consortium name="WormBaseParasite"/>
        </authorList>
    </citation>
    <scope>IDENTIFICATION</scope>
</reference>
<dbReference type="Gene3D" id="1.10.510.10">
    <property type="entry name" value="Transferase(Phosphotransferase) domain 1"/>
    <property type="match status" value="1"/>
</dbReference>
<dbReference type="GO" id="GO:0030490">
    <property type="term" value="P:maturation of SSU-rRNA"/>
    <property type="evidence" value="ECO:0007669"/>
    <property type="project" value="TreeGrafter"/>
</dbReference>
<dbReference type="InterPro" id="IPR018935">
    <property type="entry name" value="RIO_kinase_CS"/>
</dbReference>
<dbReference type="FunFam" id="3.30.200.20:FF:000052">
    <property type="entry name" value="Serine/threonine-protein kinase RIO2"/>
    <property type="match status" value="1"/>
</dbReference>
<evidence type="ECO:0000313" key="16">
    <source>
        <dbReference type="WBParaSite" id="ACAC_0001171901-mRNA-1"/>
    </source>
</evidence>
<evidence type="ECO:0000259" key="14">
    <source>
        <dbReference type="SMART" id="SM00090"/>
    </source>
</evidence>
<dbReference type="AlphaFoldDB" id="A0A0K0DJU8"/>
<dbReference type="GO" id="GO:0046872">
    <property type="term" value="F:metal ion binding"/>
    <property type="evidence" value="ECO:0007669"/>
    <property type="project" value="UniProtKB-KW"/>
</dbReference>
<dbReference type="InterPro" id="IPR015285">
    <property type="entry name" value="RIO2_wHTH_N"/>
</dbReference>
<keyword evidence="6" id="KW-0479">Metal-binding</keyword>
<dbReference type="GO" id="GO:0005524">
    <property type="term" value="F:ATP binding"/>
    <property type="evidence" value="ECO:0007669"/>
    <property type="project" value="UniProtKB-KW"/>
</dbReference>
<dbReference type="Proteomes" id="UP000035642">
    <property type="component" value="Unassembled WGS sequence"/>
</dbReference>
<feature type="region of interest" description="Disordered" evidence="13">
    <location>
        <begin position="311"/>
        <end position="348"/>
    </location>
</feature>
<organism evidence="15 16">
    <name type="scientific">Angiostrongylus cantonensis</name>
    <name type="common">Rat lungworm</name>
    <dbReference type="NCBI Taxonomy" id="6313"/>
    <lineage>
        <taxon>Eukaryota</taxon>
        <taxon>Metazoa</taxon>
        <taxon>Ecdysozoa</taxon>
        <taxon>Nematoda</taxon>
        <taxon>Chromadorea</taxon>
        <taxon>Rhabditida</taxon>
        <taxon>Rhabditina</taxon>
        <taxon>Rhabditomorpha</taxon>
        <taxon>Strongyloidea</taxon>
        <taxon>Metastrongylidae</taxon>
        <taxon>Angiostrongylus</taxon>
    </lineage>
</organism>
<keyword evidence="5" id="KW-0808">Transferase</keyword>